<gene>
    <name evidence="1" type="ORF">TREVI0001_0177</name>
</gene>
<reference evidence="1 2" key="1">
    <citation type="submission" date="2009-07" db="EMBL/GenBank/DDBJ databases">
        <authorList>
            <person name="Madupu R."/>
            <person name="Sebastian Y."/>
            <person name="Durkin A.S."/>
            <person name="Torralba M."/>
            <person name="Methe B."/>
            <person name="Sutton G.G."/>
            <person name="Strausberg R.L."/>
            <person name="Nelson K.E."/>
        </authorList>
    </citation>
    <scope>NUCLEOTIDE SEQUENCE [LARGE SCALE GENOMIC DNA]</scope>
    <source>
        <strain evidence="1 2">ATCC 35580</strain>
    </source>
</reference>
<protein>
    <submittedName>
        <fullName evidence="1">Uncharacterized protein</fullName>
    </submittedName>
</protein>
<evidence type="ECO:0000313" key="1">
    <source>
        <dbReference type="EMBL" id="EEV19072.1"/>
    </source>
</evidence>
<organism evidence="1 2">
    <name type="scientific">Treponema vincentii ATCC 35580</name>
    <dbReference type="NCBI Taxonomy" id="596324"/>
    <lineage>
        <taxon>Bacteria</taxon>
        <taxon>Pseudomonadati</taxon>
        <taxon>Spirochaetota</taxon>
        <taxon>Spirochaetia</taxon>
        <taxon>Spirochaetales</taxon>
        <taxon>Treponemataceae</taxon>
        <taxon>Treponema</taxon>
    </lineage>
</organism>
<accession>C8PTT3</accession>
<proteinExistence type="predicted"/>
<dbReference type="Proteomes" id="UP000004509">
    <property type="component" value="Unassembled WGS sequence"/>
</dbReference>
<sequence length="62" mass="6720">MSFAVSLIRVLDGAVRRTTGGDSAAPLNGREASVQHSLNLHCRKGNVRLKQVLGDFHITNFS</sequence>
<comment type="caution">
    <text evidence="1">The sequence shown here is derived from an EMBL/GenBank/DDBJ whole genome shotgun (WGS) entry which is preliminary data.</text>
</comment>
<dbReference type="AlphaFoldDB" id="C8PTT3"/>
<dbReference type="EMBL" id="ACYH01000073">
    <property type="protein sequence ID" value="EEV19072.1"/>
    <property type="molecule type" value="Genomic_DNA"/>
</dbReference>
<evidence type="ECO:0000313" key="2">
    <source>
        <dbReference type="Proteomes" id="UP000004509"/>
    </source>
</evidence>
<name>C8PTT3_9SPIR</name>